<dbReference type="RefSeq" id="WP_342021127.1">
    <property type="nucleotide sequence ID" value="NZ_JBBYAK010000002.1"/>
</dbReference>
<protein>
    <submittedName>
        <fullName evidence="1">Uncharacterized protein</fullName>
    </submittedName>
</protein>
<dbReference type="Proteomes" id="UP001459714">
    <property type="component" value="Unassembled WGS sequence"/>
</dbReference>
<sequence>MRVSELIEKLSRLPQSYEVYIEGSKDENLYILNSFETDDRNNVIVIKR</sequence>
<evidence type="ECO:0000313" key="1">
    <source>
        <dbReference type="EMBL" id="MEL3959491.1"/>
    </source>
</evidence>
<accession>A0ABU9K5A7</accession>
<organism evidence="1 2">
    <name type="scientific">Caldifermentibacillus hisashii</name>
    <dbReference type="NCBI Taxonomy" id="996558"/>
    <lineage>
        <taxon>Bacteria</taxon>
        <taxon>Bacillati</taxon>
        <taxon>Bacillota</taxon>
        <taxon>Bacilli</taxon>
        <taxon>Bacillales</taxon>
        <taxon>Bacillaceae</taxon>
        <taxon>Caldifermentibacillus</taxon>
    </lineage>
</organism>
<keyword evidence="2" id="KW-1185">Reference proteome</keyword>
<evidence type="ECO:0000313" key="2">
    <source>
        <dbReference type="Proteomes" id="UP001459714"/>
    </source>
</evidence>
<dbReference type="EMBL" id="JBBYAK010000002">
    <property type="protein sequence ID" value="MEL3959491.1"/>
    <property type="molecule type" value="Genomic_DNA"/>
</dbReference>
<reference evidence="1 2" key="1">
    <citation type="submission" date="2024-03" db="EMBL/GenBank/DDBJ databases">
        <title>Bacilli Hybrid Assemblies.</title>
        <authorList>
            <person name="Kovac J."/>
        </authorList>
    </citation>
    <scope>NUCLEOTIDE SEQUENCE [LARGE SCALE GENOMIC DNA]</scope>
    <source>
        <strain evidence="1 2">FSL M8-0022</strain>
    </source>
</reference>
<name>A0ABU9K5A7_9BACI</name>
<gene>
    <name evidence="1" type="ORF">NST17_20275</name>
</gene>
<proteinExistence type="predicted"/>
<comment type="caution">
    <text evidence="1">The sequence shown here is derived from an EMBL/GenBank/DDBJ whole genome shotgun (WGS) entry which is preliminary data.</text>
</comment>